<dbReference type="Gene3D" id="3.40.50.720">
    <property type="entry name" value="NAD(P)-binding Rossmann-like Domain"/>
    <property type="match status" value="1"/>
</dbReference>
<accession>A0A4Y9R4P9</accession>
<dbReference type="SUPFAM" id="SSF51735">
    <property type="entry name" value="NAD(P)-binding Rossmann-fold domains"/>
    <property type="match status" value="1"/>
</dbReference>
<dbReference type="SMART" id="SM00829">
    <property type="entry name" value="PKS_ER"/>
    <property type="match status" value="1"/>
</dbReference>
<dbReference type="InterPro" id="IPR036291">
    <property type="entry name" value="NAD(P)-bd_dom_sf"/>
</dbReference>
<dbReference type="Pfam" id="PF13602">
    <property type="entry name" value="ADH_zinc_N_2"/>
    <property type="match status" value="1"/>
</dbReference>
<dbReference type="InterPro" id="IPR011032">
    <property type="entry name" value="GroES-like_sf"/>
</dbReference>
<name>A0A4Y9R4P9_9MICO</name>
<evidence type="ECO:0000313" key="2">
    <source>
        <dbReference type="EMBL" id="TFV98693.1"/>
    </source>
</evidence>
<dbReference type="InterPro" id="IPR013154">
    <property type="entry name" value="ADH-like_N"/>
</dbReference>
<dbReference type="InterPro" id="IPR020843">
    <property type="entry name" value="ER"/>
</dbReference>
<comment type="caution">
    <text evidence="2">The sequence shown here is derived from an EMBL/GenBank/DDBJ whole genome shotgun (WGS) entry which is preliminary data.</text>
</comment>
<sequence>MKQARYSRYGGPDVVDVTDAPTPVAAPGEVVIRVRAATVGAADAAARAGSPAFARLYFGLRHPRIPVLGSDVAGEIVSVGDAGGSAGGTGGGSGGGSAAGAGVASGAGDARFRVGDRVFGVTGSTMGGHATHVVLPTDAALALQPSGVTDAESAALVDATALAFLRDAGRLRSGQRLLVIGASGSVGSMAVQLGVHFGAHVTGVCSGPNVELVRSLGAERVVDYTREDWWAASVGDDPRPDARYDVIFDAVGASSYRRARPMLADGGAYLRTVPTLAILLQMAWTSLTSRLHLGRTRAAIAFTGLRPTSAHARDLAVTVGLVESGALRAVIDSTYPLERIADAHRRVDTHRKRGAVIVTME</sequence>
<dbReference type="PANTHER" id="PTHR44013">
    <property type="entry name" value="ZINC-TYPE ALCOHOL DEHYDROGENASE-LIKE PROTEIN C16A3.02C"/>
    <property type="match status" value="1"/>
</dbReference>
<evidence type="ECO:0000259" key="1">
    <source>
        <dbReference type="SMART" id="SM00829"/>
    </source>
</evidence>
<proteinExistence type="predicted"/>
<keyword evidence="3" id="KW-1185">Reference proteome</keyword>
<protein>
    <submittedName>
        <fullName evidence="2">NAD(P)-dependent alcohol dehydrogenase</fullName>
    </submittedName>
</protein>
<dbReference type="EMBL" id="SPQZ01000002">
    <property type="protein sequence ID" value="TFV98693.1"/>
    <property type="molecule type" value="Genomic_DNA"/>
</dbReference>
<dbReference type="CDD" id="cd08267">
    <property type="entry name" value="MDR1"/>
    <property type="match status" value="1"/>
</dbReference>
<dbReference type="SUPFAM" id="SSF50129">
    <property type="entry name" value="GroES-like"/>
    <property type="match status" value="1"/>
</dbReference>
<dbReference type="AlphaFoldDB" id="A0A4Y9R4P9"/>
<gene>
    <name evidence="2" type="ORF">E4M00_04005</name>
</gene>
<dbReference type="Pfam" id="PF08240">
    <property type="entry name" value="ADH_N"/>
    <property type="match status" value="1"/>
</dbReference>
<organism evidence="2 3">
    <name type="scientific">Orlajensenia leifsoniae</name>
    <dbReference type="NCBI Taxonomy" id="2561933"/>
    <lineage>
        <taxon>Bacteria</taxon>
        <taxon>Bacillati</taxon>
        <taxon>Actinomycetota</taxon>
        <taxon>Actinomycetes</taxon>
        <taxon>Micrococcales</taxon>
        <taxon>Microbacteriaceae</taxon>
        <taxon>Orlajensenia</taxon>
    </lineage>
</organism>
<reference evidence="2 3" key="1">
    <citation type="journal article" date="2018" name="J. Microbiol.">
        <title>Leifsonia flava sp. nov., a novel actinobacterium isolated from the rhizosphere of Aquilegia viridiflora.</title>
        <authorList>
            <person name="Cai Y."/>
            <person name="Tao W.Z."/>
            <person name="Ma Y.J."/>
            <person name="Cheng J."/>
            <person name="Zhang M.Y."/>
            <person name="Zhang Y.X."/>
        </authorList>
    </citation>
    <scope>NUCLEOTIDE SEQUENCE [LARGE SCALE GENOMIC DNA]</scope>
    <source>
        <strain evidence="2 3">SYP-B2174</strain>
    </source>
</reference>
<feature type="domain" description="Enoyl reductase (ER)" evidence="1">
    <location>
        <begin position="10"/>
        <end position="358"/>
    </location>
</feature>
<dbReference type="GO" id="GO:0016491">
    <property type="term" value="F:oxidoreductase activity"/>
    <property type="evidence" value="ECO:0007669"/>
    <property type="project" value="InterPro"/>
</dbReference>
<dbReference type="RefSeq" id="WP_135119235.1">
    <property type="nucleotide sequence ID" value="NZ_SPQZ01000002.1"/>
</dbReference>
<dbReference type="Gene3D" id="3.90.180.10">
    <property type="entry name" value="Medium-chain alcohol dehydrogenases, catalytic domain"/>
    <property type="match status" value="2"/>
</dbReference>
<evidence type="ECO:0000313" key="3">
    <source>
        <dbReference type="Proteomes" id="UP000298127"/>
    </source>
</evidence>
<dbReference type="InterPro" id="IPR052733">
    <property type="entry name" value="Chloroplast_QOR"/>
</dbReference>
<dbReference type="Proteomes" id="UP000298127">
    <property type="component" value="Unassembled WGS sequence"/>
</dbReference>
<dbReference type="PANTHER" id="PTHR44013:SF1">
    <property type="entry name" value="ZINC-TYPE ALCOHOL DEHYDROGENASE-LIKE PROTEIN C16A3.02C"/>
    <property type="match status" value="1"/>
</dbReference>